<evidence type="ECO:0000313" key="3">
    <source>
        <dbReference type="Proteomes" id="UP001500889"/>
    </source>
</evidence>
<dbReference type="Proteomes" id="UP001500889">
    <property type="component" value="Chromosome A"/>
</dbReference>
<keyword evidence="1" id="KW-1133">Transmembrane helix</keyword>
<keyword evidence="1" id="KW-0472">Membrane</keyword>
<dbReference type="EMBL" id="AP029266">
    <property type="protein sequence ID" value="BFG00503.1"/>
    <property type="molecule type" value="Genomic_DNA"/>
</dbReference>
<feature type="transmembrane region" description="Helical" evidence="1">
    <location>
        <begin position="152"/>
        <end position="176"/>
    </location>
</feature>
<keyword evidence="1" id="KW-0812">Transmembrane</keyword>
<protein>
    <submittedName>
        <fullName evidence="2">Uncharacterized protein</fullName>
    </submittedName>
</protein>
<evidence type="ECO:0000256" key="1">
    <source>
        <dbReference type="SAM" id="Phobius"/>
    </source>
</evidence>
<feature type="transmembrane region" description="Helical" evidence="1">
    <location>
        <begin position="196"/>
        <end position="216"/>
    </location>
</feature>
<organism evidence="2 3">
    <name type="scientific">Drosophila madeirensis</name>
    <name type="common">Fruit fly</name>
    <dbReference type="NCBI Taxonomy" id="30013"/>
    <lineage>
        <taxon>Eukaryota</taxon>
        <taxon>Metazoa</taxon>
        <taxon>Ecdysozoa</taxon>
        <taxon>Arthropoda</taxon>
        <taxon>Hexapoda</taxon>
        <taxon>Insecta</taxon>
        <taxon>Pterygota</taxon>
        <taxon>Neoptera</taxon>
        <taxon>Endopterygota</taxon>
        <taxon>Diptera</taxon>
        <taxon>Brachycera</taxon>
        <taxon>Muscomorpha</taxon>
        <taxon>Ephydroidea</taxon>
        <taxon>Drosophilidae</taxon>
        <taxon>Drosophila</taxon>
        <taxon>Sophophora</taxon>
    </lineage>
</organism>
<accession>A0AAU9FWI6</accession>
<proteinExistence type="predicted"/>
<evidence type="ECO:0000313" key="2">
    <source>
        <dbReference type="EMBL" id="BFG00503.1"/>
    </source>
</evidence>
<keyword evidence="3" id="KW-1185">Reference proteome</keyword>
<name>A0AAU9FWI6_DROMD</name>
<reference evidence="2 3" key="1">
    <citation type="submission" date="2024-02" db="EMBL/GenBank/DDBJ databases">
        <title>A chromosome-level genome assembly of Drosophila madeirensis, a fruit fly species endemic to Madeira island.</title>
        <authorList>
            <person name="Tomihara K."/>
            <person name="Llopart A."/>
            <person name="Yamamoto D."/>
        </authorList>
    </citation>
    <scope>NUCLEOTIDE SEQUENCE [LARGE SCALE GENOMIC DNA]</scope>
    <source>
        <strain evidence="2 3">RF1</strain>
    </source>
</reference>
<sequence length="361" mass="40068">MTEKTPAMMDYSLGMAMRHLSTSLCPCKKCRERRMHRGRAQAGSGRSSPEEREYGCTHTSFSSLPLCRLMPEVPDDIGYGFRELNFRATESNIASAGSLMIGGSSSFLDGRSFVQFYDAPAAGNNNYSNNNNNNTLRGPVGIDFFKNETINLALTLIIEIFGVLVFFAVCTISFWITLGYYVVKLLVDLKNADKRVKTAVAIVVGLLMIAFLVTLVTNREGGFCCRGKSRAKARSRWSLNCCPRLRGLLNVKGKVVAVPACPKLKPPACPAASPKTTSVRQPKVCKQKVKSVQNKSDRKPIKCWLGKCNIEPTSGPTKVRYTDKQVRAIYTNSKRYAIPCEMKQPPMVIVWIRELIARLMG</sequence>
<dbReference type="AlphaFoldDB" id="A0AAU9FWI6"/>
<gene>
    <name evidence="2" type="ORF">DMAD_00477</name>
</gene>